<accession>A0A7R9HVM0</accession>
<evidence type="ECO:0000313" key="5">
    <source>
        <dbReference type="EMBL" id="CAD7437672.1"/>
    </source>
</evidence>
<dbReference type="Pfam" id="PF00059">
    <property type="entry name" value="Lectin_C"/>
    <property type="match status" value="1"/>
</dbReference>
<dbReference type="PROSITE" id="PS50041">
    <property type="entry name" value="C_TYPE_LECTIN_2"/>
    <property type="match status" value="1"/>
</dbReference>
<dbReference type="CDD" id="cd00037">
    <property type="entry name" value="CLECT"/>
    <property type="match status" value="1"/>
</dbReference>
<gene>
    <name evidence="5" type="ORF">TBIB3V08_LOCUS279</name>
</gene>
<reference evidence="5" key="1">
    <citation type="submission" date="2020-11" db="EMBL/GenBank/DDBJ databases">
        <authorList>
            <person name="Tran Van P."/>
        </authorList>
    </citation>
    <scope>NUCLEOTIDE SEQUENCE</scope>
</reference>
<dbReference type="InterPro" id="IPR016186">
    <property type="entry name" value="C-type_lectin-like/link_sf"/>
</dbReference>
<dbReference type="InterPro" id="IPR016187">
    <property type="entry name" value="CTDL_fold"/>
</dbReference>
<dbReference type="PANTHER" id="PTHR46490">
    <property type="entry name" value="C-TYPE LECTIN DOMAIN FAMILY 12 MEMBER A-RELATED"/>
    <property type="match status" value="1"/>
</dbReference>
<dbReference type="SMART" id="SM00034">
    <property type="entry name" value="CLECT"/>
    <property type="match status" value="1"/>
</dbReference>
<dbReference type="PANTHER" id="PTHR46490:SF6">
    <property type="entry name" value="ASIALOGLYCOPROTEIN RECEPTOR 1-LIKE-RELATED"/>
    <property type="match status" value="1"/>
</dbReference>
<evidence type="ECO:0000259" key="4">
    <source>
        <dbReference type="PROSITE" id="PS50041"/>
    </source>
</evidence>
<name>A0A7R9HVM0_9NEOP</name>
<proteinExistence type="predicted"/>
<protein>
    <recommendedName>
        <fullName evidence="4">C-type lectin domain-containing protein</fullName>
    </recommendedName>
</protein>
<dbReference type="SUPFAM" id="SSF56436">
    <property type="entry name" value="C-type lectin-like"/>
    <property type="match status" value="1"/>
</dbReference>
<dbReference type="InterPro" id="IPR001304">
    <property type="entry name" value="C-type_lectin-like"/>
</dbReference>
<dbReference type="Gene3D" id="3.10.100.10">
    <property type="entry name" value="Mannose-Binding Protein A, subunit A"/>
    <property type="match status" value="1"/>
</dbReference>
<evidence type="ECO:0000256" key="1">
    <source>
        <dbReference type="ARBA" id="ARBA00022734"/>
    </source>
</evidence>
<keyword evidence="3" id="KW-0325">Glycoprotein</keyword>
<dbReference type="GO" id="GO:0030246">
    <property type="term" value="F:carbohydrate binding"/>
    <property type="evidence" value="ECO:0007669"/>
    <property type="project" value="UniProtKB-KW"/>
</dbReference>
<keyword evidence="2" id="KW-1015">Disulfide bond</keyword>
<keyword evidence="1" id="KW-0430">Lectin</keyword>
<dbReference type="EMBL" id="OD564302">
    <property type="protein sequence ID" value="CAD7437672.1"/>
    <property type="molecule type" value="Genomic_DNA"/>
</dbReference>
<dbReference type="InterPro" id="IPR052309">
    <property type="entry name" value="C-type_Lectin_Domain_Fam1"/>
</dbReference>
<organism evidence="5">
    <name type="scientific">Timema bartmani</name>
    <dbReference type="NCBI Taxonomy" id="61472"/>
    <lineage>
        <taxon>Eukaryota</taxon>
        <taxon>Metazoa</taxon>
        <taxon>Ecdysozoa</taxon>
        <taxon>Arthropoda</taxon>
        <taxon>Hexapoda</taxon>
        <taxon>Insecta</taxon>
        <taxon>Pterygota</taxon>
        <taxon>Neoptera</taxon>
        <taxon>Polyneoptera</taxon>
        <taxon>Phasmatodea</taxon>
        <taxon>Timematodea</taxon>
        <taxon>Timematoidea</taxon>
        <taxon>Timematidae</taxon>
        <taxon>Timema</taxon>
    </lineage>
</organism>
<sequence length="362" mass="40341">MQQKLSKRPCREQRSISVASRTGIQQQTASFIHKMTSVSRGMSPTMHVILCLATVGAVLVSTTAETSGIDSSTANFTLQDSLSAIIKNLKPDLEEETKISLSAQMKGLWSPMLEESAFLPRDQKVMKQKLTSNFINMRPPSDGGTRPMRPNVDPGMSSNNKEVSETDLYLLGAIEKLVYRVDFMEKRLRRTEELLYYVMAGSNNANNEEDPCPGNFTRAGKNCYHFSVREFNWKSSASMCKSLGSTLAELESIEENQDVVTFIQANSYLRGKDYWTGGLNPGLLWIWANSARPVSSNSSSADTNIIGEGRCLKLAYNPATRSYVYQGADCSGRINYICEYEDNRTSRVLQRIGEAIQQQRAG</sequence>
<dbReference type="AlphaFoldDB" id="A0A7R9HVM0"/>
<evidence type="ECO:0000256" key="2">
    <source>
        <dbReference type="ARBA" id="ARBA00023157"/>
    </source>
</evidence>
<feature type="domain" description="C-type lectin" evidence="4">
    <location>
        <begin position="219"/>
        <end position="339"/>
    </location>
</feature>
<evidence type="ECO:0000256" key="3">
    <source>
        <dbReference type="ARBA" id="ARBA00023180"/>
    </source>
</evidence>